<dbReference type="Proteomes" id="UP001526446">
    <property type="component" value="Unassembled WGS sequence"/>
</dbReference>
<accession>A0ABT3Q7V0</accession>
<keyword evidence="1" id="KW-0732">Signal</keyword>
<protein>
    <submittedName>
        <fullName evidence="2">Uncharacterized protein</fullName>
    </submittedName>
</protein>
<organism evidence="2 3">
    <name type="scientific">Acetobacter farinalis</name>
    <dbReference type="NCBI Taxonomy" id="1260984"/>
    <lineage>
        <taxon>Bacteria</taxon>
        <taxon>Pseudomonadati</taxon>
        <taxon>Pseudomonadota</taxon>
        <taxon>Alphaproteobacteria</taxon>
        <taxon>Acetobacterales</taxon>
        <taxon>Acetobacteraceae</taxon>
        <taxon>Acetobacter</taxon>
    </lineage>
</organism>
<evidence type="ECO:0000256" key="1">
    <source>
        <dbReference type="SAM" id="SignalP"/>
    </source>
</evidence>
<keyword evidence="3" id="KW-1185">Reference proteome</keyword>
<evidence type="ECO:0000313" key="2">
    <source>
        <dbReference type="EMBL" id="MCX2561367.1"/>
    </source>
</evidence>
<name>A0ABT3Q7V0_9PROT</name>
<sequence length="253" mass="27777">MVSIFKGLFLIFILFCPTVSFANTEQQVAAIAHAVAAAVNASGQLPLHVQPGLMVTEYESSGIYLILNVEMTKNGLAGLGGSPQMSEALRKIAVQRLCSNPDMVSLLKTGLILRGNYRMEGSKDVIMTYDVSQKSYETENNPKDAEKMIHDYLVANLNMEKQHMPALGALGKIVGADVVGNAIVYKVVVKDTTMIEKFRDQSQVDRFQAILCKLMHDTPIFSLGGEVSWNFYSDPTTKLREIILNGTTCRVAP</sequence>
<feature type="signal peptide" evidence="1">
    <location>
        <begin position="1"/>
        <end position="22"/>
    </location>
</feature>
<feature type="chain" id="PRO_5046821698" evidence="1">
    <location>
        <begin position="23"/>
        <end position="253"/>
    </location>
</feature>
<proteinExistence type="predicted"/>
<reference evidence="2 3" key="1">
    <citation type="submission" date="2022-11" db="EMBL/GenBank/DDBJ databases">
        <title>Genome sequencing of Acetobacter type strain.</title>
        <authorList>
            <person name="Heo J."/>
            <person name="Lee D."/>
            <person name="Han B.-H."/>
            <person name="Hong S.-B."/>
            <person name="Kwon S.-W."/>
        </authorList>
    </citation>
    <scope>NUCLEOTIDE SEQUENCE [LARGE SCALE GENOMIC DNA]</scope>
    <source>
        <strain evidence="2 3">KACC 21251</strain>
    </source>
</reference>
<comment type="caution">
    <text evidence="2">The sequence shown here is derived from an EMBL/GenBank/DDBJ whole genome shotgun (WGS) entry which is preliminary data.</text>
</comment>
<dbReference type="EMBL" id="JAPIUX010000007">
    <property type="protein sequence ID" value="MCX2561367.1"/>
    <property type="molecule type" value="Genomic_DNA"/>
</dbReference>
<gene>
    <name evidence="2" type="ORF">OQ252_08175</name>
</gene>
<dbReference type="RefSeq" id="WP_166122865.1">
    <property type="nucleotide sequence ID" value="NZ_JAPIUX010000007.1"/>
</dbReference>
<evidence type="ECO:0000313" key="3">
    <source>
        <dbReference type="Proteomes" id="UP001526446"/>
    </source>
</evidence>